<evidence type="ECO:0000313" key="3">
    <source>
        <dbReference type="EMBL" id="KAA1118387.1"/>
    </source>
</evidence>
<feature type="region of interest" description="Disordered" evidence="1">
    <location>
        <begin position="158"/>
        <end position="283"/>
    </location>
</feature>
<comment type="caution">
    <text evidence="2">The sequence shown here is derived from an EMBL/GenBank/DDBJ whole genome shotgun (WGS) entry which is preliminary data.</text>
</comment>
<feature type="compositionally biased region" description="Low complexity" evidence="1">
    <location>
        <begin position="359"/>
        <end position="369"/>
    </location>
</feature>
<feature type="compositionally biased region" description="Basic and acidic residues" evidence="1">
    <location>
        <begin position="268"/>
        <end position="283"/>
    </location>
</feature>
<dbReference type="Proteomes" id="UP000325313">
    <property type="component" value="Unassembled WGS sequence"/>
</dbReference>
<evidence type="ECO:0000313" key="4">
    <source>
        <dbReference type="Proteomes" id="UP000324748"/>
    </source>
</evidence>
<evidence type="ECO:0000256" key="1">
    <source>
        <dbReference type="SAM" id="MobiDB-lite"/>
    </source>
</evidence>
<feature type="region of interest" description="Disordered" evidence="1">
    <location>
        <begin position="347"/>
        <end position="369"/>
    </location>
</feature>
<evidence type="ECO:0000313" key="2">
    <source>
        <dbReference type="EMBL" id="KAA1085424.1"/>
    </source>
</evidence>
<sequence length="369" mass="41699">MPPRKKKTTQVATQNSTQVATQNSTQGAPSRPRKTPISWEKDGSNGFSSMRLLMDWLTTPGNFVRWRGDKHKGLNKEALAGEIVLILVDHGIHHRNNKDIRTKIQEIQDNYSKASDWLRNTGQGVLDSDIAEGTDNVRAALLKYCKYYYELDEFMGSRTCTNPEDTVDTSDQPVPDLLDPPTSSERASEDEPEGLDSQPVVNQSTSSQQTIRNATPREPPTPLEVQTPTGREDKSKSKDKPKKKNRGLPEGIEKAIDESASFRLKSLQSKDRQEEKKIKAEDARERKRIRIEKRRLRIEESDAQVRRTQAETEQVRQRTTIMIDLKKAGFADDDIKTFLDSQFNRAPTTSALSEEESSDSNSDLSDLVV</sequence>
<dbReference type="PANTHER" id="PTHR33324">
    <property type="entry name" value="EXPRESSED PROTEIN"/>
    <property type="match status" value="1"/>
</dbReference>
<dbReference type="Proteomes" id="UP000324748">
    <property type="component" value="Unassembled WGS sequence"/>
</dbReference>
<gene>
    <name evidence="2" type="ORF">PGT21_006719</name>
    <name evidence="3" type="ORF">PGTUg99_006707</name>
</gene>
<feature type="compositionally biased region" description="Polar residues" evidence="1">
    <location>
        <begin position="9"/>
        <end position="28"/>
    </location>
</feature>
<dbReference type="EMBL" id="VDEP01000252">
    <property type="protein sequence ID" value="KAA1118387.1"/>
    <property type="molecule type" value="Genomic_DNA"/>
</dbReference>
<feature type="region of interest" description="Disordered" evidence="1">
    <location>
        <begin position="1"/>
        <end position="43"/>
    </location>
</feature>
<dbReference type="EMBL" id="VSWC01000106">
    <property type="protein sequence ID" value="KAA1085424.1"/>
    <property type="molecule type" value="Genomic_DNA"/>
</dbReference>
<accession>A0A5B0NAD3</accession>
<organism evidence="2 4">
    <name type="scientific">Puccinia graminis f. sp. tritici</name>
    <dbReference type="NCBI Taxonomy" id="56615"/>
    <lineage>
        <taxon>Eukaryota</taxon>
        <taxon>Fungi</taxon>
        <taxon>Dikarya</taxon>
        <taxon>Basidiomycota</taxon>
        <taxon>Pucciniomycotina</taxon>
        <taxon>Pucciniomycetes</taxon>
        <taxon>Pucciniales</taxon>
        <taxon>Pucciniaceae</taxon>
        <taxon>Puccinia</taxon>
    </lineage>
</organism>
<proteinExistence type="predicted"/>
<keyword evidence="4" id="KW-1185">Reference proteome</keyword>
<dbReference type="OrthoDB" id="2506530at2759"/>
<feature type="compositionally biased region" description="Polar residues" evidence="1">
    <location>
        <begin position="199"/>
        <end position="213"/>
    </location>
</feature>
<dbReference type="PANTHER" id="PTHR33324:SF2">
    <property type="entry name" value="MYB_SANT-LIKE DNA-BINDING DOMAIN-CONTAINING PROTEIN"/>
    <property type="match status" value="1"/>
</dbReference>
<name>A0A5B0NAD3_PUCGR</name>
<protein>
    <submittedName>
        <fullName evidence="2">Uncharacterized protein</fullName>
    </submittedName>
</protein>
<feature type="compositionally biased region" description="Polar residues" evidence="1">
    <location>
        <begin position="158"/>
        <end position="172"/>
    </location>
</feature>
<reference evidence="4 5" key="1">
    <citation type="submission" date="2019-05" db="EMBL/GenBank/DDBJ databases">
        <title>Emergence of the Ug99 lineage of the wheat stem rust pathogen through somatic hybridization.</title>
        <authorList>
            <person name="Li F."/>
            <person name="Upadhyaya N.M."/>
            <person name="Sperschneider J."/>
            <person name="Matny O."/>
            <person name="Nguyen-Phuc H."/>
            <person name="Mago R."/>
            <person name="Raley C."/>
            <person name="Miller M.E."/>
            <person name="Silverstein K.A.T."/>
            <person name="Henningsen E."/>
            <person name="Hirsch C.D."/>
            <person name="Visser B."/>
            <person name="Pretorius Z.A."/>
            <person name="Steffenson B.J."/>
            <person name="Schwessinger B."/>
            <person name="Dodds P.N."/>
            <person name="Figueroa M."/>
        </authorList>
    </citation>
    <scope>NUCLEOTIDE SEQUENCE [LARGE SCALE GENOMIC DNA]</scope>
    <source>
        <strain evidence="2">21-0</strain>
        <strain evidence="3 5">Ug99</strain>
    </source>
</reference>
<evidence type="ECO:0000313" key="5">
    <source>
        <dbReference type="Proteomes" id="UP000325313"/>
    </source>
</evidence>
<dbReference type="AlphaFoldDB" id="A0A5B0NAD3"/>